<dbReference type="SUPFAM" id="SSF54637">
    <property type="entry name" value="Thioesterase/thiol ester dehydrase-isomerase"/>
    <property type="match status" value="1"/>
</dbReference>
<keyword evidence="2 3" id="KW-0378">Hydrolase</keyword>
<evidence type="ECO:0000256" key="3">
    <source>
        <dbReference type="PROSITE-ProRule" id="PRU01106"/>
    </source>
</evidence>
<comment type="caution">
    <text evidence="5">The sequence shown here is derived from an EMBL/GenBank/DDBJ whole genome shotgun (WGS) entry which is preliminary data.</text>
</comment>
<dbReference type="RefSeq" id="WP_376867310.1">
    <property type="nucleotide sequence ID" value="NZ_JBHRYB010000013.1"/>
</dbReference>
<protein>
    <submittedName>
        <fullName evidence="5">Acyl-CoA thioesterase</fullName>
        <ecNumber evidence="5">3.1.2.20</ecNumber>
    </submittedName>
</protein>
<dbReference type="PROSITE" id="PS51770">
    <property type="entry name" value="HOTDOG_ACOT"/>
    <property type="match status" value="1"/>
</dbReference>
<evidence type="ECO:0000313" key="6">
    <source>
        <dbReference type="Proteomes" id="UP001595722"/>
    </source>
</evidence>
<reference evidence="6" key="1">
    <citation type="journal article" date="2019" name="Int. J. Syst. Evol. Microbiol.">
        <title>The Global Catalogue of Microorganisms (GCM) 10K type strain sequencing project: providing services to taxonomists for standard genome sequencing and annotation.</title>
        <authorList>
            <consortium name="The Broad Institute Genomics Platform"/>
            <consortium name="The Broad Institute Genome Sequencing Center for Infectious Disease"/>
            <person name="Wu L."/>
            <person name="Ma J."/>
        </authorList>
    </citation>
    <scope>NUCLEOTIDE SEQUENCE [LARGE SCALE GENOMIC DNA]</scope>
    <source>
        <strain evidence="6">KCTC 42424</strain>
    </source>
</reference>
<feature type="domain" description="HotDog ACOT-type" evidence="4">
    <location>
        <begin position="18"/>
        <end position="130"/>
    </location>
</feature>
<gene>
    <name evidence="5" type="ORF">ACFOMG_13440</name>
</gene>
<dbReference type="EMBL" id="JBHRYB010000013">
    <property type="protein sequence ID" value="MFC3681104.1"/>
    <property type="molecule type" value="Genomic_DNA"/>
</dbReference>
<dbReference type="InterPro" id="IPR040170">
    <property type="entry name" value="Cytosol_ACT"/>
</dbReference>
<dbReference type="PANTHER" id="PTHR11049">
    <property type="entry name" value="ACYL COENZYME A THIOESTER HYDROLASE"/>
    <property type="match status" value="1"/>
</dbReference>
<dbReference type="Proteomes" id="UP001595722">
    <property type="component" value="Unassembled WGS sequence"/>
</dbReference>
<evidence type="ECO:0000256" key="1">
    <source>
        <dbReference type="ARBA" id="ARBA00010458"/>
    </source>
</evidence>
<dbReference type="Gene3D" id="3.10.129.10">
    <property type="entry name" value="Hotdog Thioesterase"/>
    <property type="match status" value="1"/>
</dbReference>
<accession>A0ABV7VU77</accession>
<dbReference type="InterPro" id="IPR006683">
    <property type="entry name" value="Thioestr_dom"/>
</dbReference>
<evidence type="ECO:0000259" key="4">
    <source>
        <dbReference type="PROSITE" id="PS51770"/>
    </source>
</evidence>
<dbReference type="GO" id="GO:0047617">
    <property type="term" value="F:fatty acyl-CoA hydrolase activity"/>
    <property type="evidence" value="ECO:0007669"/>
    <property type="project" value="UniProtKB-EC"/>
</dbReference>
<evidence type="ECO:0000313" key="5">
    <source>
        <dbReference type="EMBL" id="MFC3681104.1"/>
    </source>
</evidence>
<dbReference type="PANTHER" id="PTHR11049:SF24">
    <property type="entry name" value="CYTOSOLIC ACYL COENZYME A THIOESTER HYDROLASE"/>
    <property type="match status" value="1"/>
</dbReference>
<organism evidence="5 6">
    <name type="scientific">Bacterioplanoides pacificum</name>
    <dbReference type="NCBI Taxonomy" id="1171596"/>
    <lineage>
        <taxon>Bacteria</taxon>
        <taxon>Pseudomonadati</taxon>
        <taxon>Pseudomonadota</taxon>
        <taxon>Gammaproteobacteria</taxon>
        <taxon>Oceanospirillales</taxon>
        <taxon>Oceanospirillaceae</taxon>
        <taxon>Bacterioplanoides</taxon>
    </lineage>
</organism>
<proteinExistence type="inferred from homology"/>
<keyword evidence="6" id="KW-1185">Reference proteome</keyword>
<dbReference type="EC" id="3.1.2.20" evidence="5"/>
<evidence type="ECO:0000256" key="2">
    <source>
        <dbReference type="ARBA" id="ARBA00022801"/>
    </source>
</evidence>
<dbReference type="InterPro" id="IPR033120">
    <property type="entry name" value="HOTDOG_ACOT"/>
</dbReference>
<dbReference type="CDD" id="cd03442">
    <property type="entry name" value="BFIT_BACH"/>
    <property type="match status" value="1"/>
</dbReference>
<dbReference type="Pfam" id="PF03061">
    <property type="entry name" value="4HBT"/>
    <property type="match status" value="1"/>
</dbReference>
<name>A0ABV7VU77_9GAMM</name>
<sequence>MSPQQQRLRDELIAKRIAAAKTHVVKAVFPFTTNHHETLFGGQALSWMDETAFIAATRFSRKSLVTVSSDKVDFTHPIPEGSVVELVADIIHVGRTSLKVEVNIFVEDMYRDGVQKAITGVFSFVAIGDDKRPIPVLDGFDEETGLSN</sequence>
<dbReference type="InterPro" id="IPR029069">
    <property type="entry name" value="HotDog_dom_sf"/>
</dbReference>
<comment type="similarity">
    <text evidence="1">Belongs to the acyl coenzyme A hydrolase family.</text>
</comment>